<sequence length="63" mass="7249">MAPVHVMTSVERRRRWNDDVILSILARRHQPPVLPSVITPNALRLTIESLADCGRYDSLWRVA</sequence>
<evidence type="ECO:0000313" key="1">
    <source>
        <dbReference type="EMBL" id="CCG42787.1"/>
    </source>
</evidence>
<proteinExistence type="predicted"/>
<evidence type="ECO:0008006" key="3">
    <source>
        <dbReference type="Google" id="ProtNLM"/>
    </source>
</evidence>
<dbReference type="STRING" id="1150626.PHAMO_470038"/>
<name>H8FWP9_MAGML</name>
<protein>
    <recommendedName>
        <fullName evidence="3">Transposase</fullName>
    </recommendedName>
</protein>
<gene>
    <name evidence="1" type="ORF">PHAMO_470038</name>
</gene>
<dbReference type="AlphaFoldDB" id="H8FWP9"/>
<dbReference type="OrthoDB" id="2065409at2"/>
<dbReference type="Proteomes" id="UP000004169">
    <property type="component" value="Unassembled WGS sequence"/>
</dbReference>
<comment type="caution">
    <text evidence="1">The sequence shown here is derived from an EMBL/GenBank/DDBJ whole genome shotgun (WGS) entry which is preliminary data.</text>
</comment>
<dbReference type="EMBL" id="CAHP01000042">
    <property type="protein sequence ID" value="CCG42787.1"/>
    <property type="molecule type" value="Genomic_DNA"/>
</dbReference>
<organism evidence="1 2">
    <name type="scientific">Magnetospirillum molischianum DSM 120</name>
    <dbReference type="NCBI Taxonomy" id="1150626"/>
    <lineage>
        <taxon>Bacteria</taxon>
        <taxon>Pseudomonadati</taxon>
        <taxon>Pseudomonadota</taxon>
        <taxon>Alphaproteobacteria</taxon>
        <taxon>Rhodospirillales</taxon>
        <taxon>Rhodospirillaceae</taxon>
        <taxon>Magnetospirillum</taxon>
    </lineage>
</organism>
<dbReference type="RefSeq" id="WP_002730588.1">
    <property type="nucleotide sequence ID" value="NZ_CAHP01000042.1"/>
</dbReference>
<reference evidence="1 2" key="1">
    <citation type="journal article" date="2012" name="J. Bacteriol.">
        <title>Draft Genome Sequence of the Purple Photosynthetic Bacterium Phaeospirillum molischianum DSM120, a Particularly Versatile Bacterium.</title>
        <authorList>
            <person name="Duquesne K."/>
            <person name="Prima V."/>
            <person name="Ji B."/>
            <person name="Rouy Z."/>
            <person name="Medigue C."/>
            <person name="Talla E."/>
            <person name="Sturgis J.N."/>
        </authorList>
    </citation>
    <scope>NUCLEOTIDE SEQUENCE [LARGE SCALE GENOMIC DNA]</scope>
    <source>
        <strain evidence="2">DSM120</strain>
    </source>
</reference>
<accession>H8FWP9</accession>
<keyword evidence="2" id="KW-1185">Reference proteome</keyword>
<evidence type="ECO:0000313" key="2">
    <source>
        <dbReference type="Proteomes" id="UP000004169"/>
    </source>
</evidence>